<gene>
    <name evidence="2" type="ORF">SAMN06275492_1042</name>
</gene>
<dbReference type="EMBL" id="FXBB01000004">
    <property type="protein sequence ID" value="SMG16544.1"/>
    <property type="molecule type" value="Genomic_DNA"/>
</dbReference>
<dbReference type="Proteomes" id="UP000193355">
    <property type="component" value="Unassembled WGS sequence"/>
</dbReference>
<dbReference type="Gene3D" id="3.90.550.10">
    <property type="entry name" value="Spore Coat Polysaccharide Biosynthesis Protein SpsA, Chain A"/>
    <property type="match status" value="1"/>
</dbReference>
<dbReference type="OrthoDB" id="9815829at2"/>
<name>A0A1X7INM6_9BACT</name>
<dbReference type="PANTHER" id="PTHR22916:SF3">
    <property type="entry name" value="UDP-GLCNAC:BETAGAL BETA-1,3-N-ACETYLGLUCOSAMINYLTRANSFERASE-LIKE PROTEIN 1"/>
    <property type="match status" value="1"/>
</dbReference>
<dbReference type="InterPro" id="IPR029044">
    <property type="entry name" value="Nucleotide-diphossugar_trans"/>
</dbReference>
<dbReference type="PANTHER" id="PTHR22916">
    <property type="entry name" value="GLYCOSYLTRANSFERASE"/>
    <property type="match status" value="1"/>
</dbReference>
<protein>
    <submittedName>
        <fullName evidence="2">Glycosyl transferase family 2</fullName>
    </submittedName>
</protein>
<feature type="domain" description="Glycosyltransferase 2-like" evidence="1">
    <location>
        <begin position="3"/>
        <end position="125"/>
    </location>
</feature>
<dbReference type="Pfam" id="PF00535">
    <property type="entry name" value="Glycos_transf_2"/>
    <property type="match status" value="1"/>
</dbReference>
<dbReference type="InterPro" id="IPR001173">
    <property type="entry name" value="Glyco_trans_2-like"/>
</dbReference>
<evidence type="ECO:0000259" key="1">
    <source>
        <dbReference type="Pfam" id="PF00535"/>
    </source>
</evidence>
<dbReference type="RefSeq" id="WP_085543821.1">
    <property type="nucleotide sequence ID" value="NZ_FXBB01000004.1"/>
</dbReference>
<dbReference type="AlphaFoldDB" id="A0A1X7INM6"/>
<sequence>MISIIIPTHNSERFLLNTIKSLQMQTDQNFEIVFVDDNSNDSTLHLIKEFKLKNKEKVQILASPQNIGPGGARNLGIKSAKGEFILFLDSDDTLTSNAIEKLNKIIATKPIDCLFFDALSVKNKKKHTSKLFPLKMKLSSPRR</sequence>
<dbReference type="GO" id="GO:0016758">
    <property type="term" value="F:hexosyltransferase activity"/>
    <property type="evidence" value="ECO:0007669"/>
    <property type="project" value="UniProtKB-ARBA"/>
</dbReference>
<evidence type="ECO:0000313" key="3">
    <source>
        <dbReference type="Proteomes" id="UP000193355"/>
    </source>
</evidence>
<keyword evidence="2" id="KW-0808">Transferase</keyword>
<dbReference type="STRING" id="561720.SAMN06275492_1042"/>
<accession>A0A1X7INM6</accession>
<keyword evidence="3" id="KW-1185">Reference proteome</keyword>
<organism evidence="2 3">
    <name type="scientific">Dethiosulfovibrio salsuginis</name>
    <dbReference type="NCBI Taxonomy" id="561720"/>
    <lineage>
        <taxon>Bacteria</taxon>
        <taxon>Thermotogati</taxon>
        <taxon>Synergistota</taxon>
        <taxon>Synergistia</taxon>
        <taxon>Synergistales</taxon>
        <taxon>Dethiosulfovibrionaceae</taxon>
        <taxon>Dethiosulfovibrio</taxon>
    </lineage>
</organism>
<proteinExistence type="predicted"/>
<evidence type="ECO:0000313" key="2">
    <source>
        <dbReference type="EMBL" id="SMG16544.1"/>
    </source>
</evidence>
<dbReference type="CDD" id="cd00761">
    <property type="entry name" value="Glyco_tranf_GTA_type"/>
    <property type="match status" value="1"/>
</dbReference>
<dbReference type="SUPFAM" id="SSF53448">
    <property type="entry name" value="Nucleotide-diphospho-sugar transferases"/>
    <property type="match status" value="1"/>
</dbReference>
<reference evidence="3" key="1">
    <citation type="submission" date="2017-04" db="EMBL/GenBank/DDBJ databases">
        <authorList>
            <person name="Varghese N."/>
            <person name="Submissions S."/>
        </authorList>
    </citation>
    <scope>NUCLEOTIDE SEQUENCE [LARGE SCALE GENOMIC DNA]</scope>
    <source>
        <strain evidence="3">USBA 82</strain>
    </source>
</reference>